<keyword evidence="3" id="KW-1185">Reference proteome</keyword>
<dbReference type="InParanoid" id="A0A0C3NDB9"/>
<dbReference type="SUPFAM" id="SSF47823">
    <property type="entry name" value="lambda integrase-like, N-terminal domain"/>
    <property type="match status" value="1"/>
</dbReference>
<evidence type="ECO:0000313" key="2">
    <source>
        <dbReference type="EMBL" id="KIN93805.1"/>
    </source>
</evidence>
<dbReference type="OrthoDB" id="2664079at2759"/>
<protein>
    <submittedName>
        <fullName evidence="2">Uncharacterized protein</fullName>
    </submittedName>
</protein>
<proteinExistence type="predicted"/>
<dbReference type="Gene3D" id="1.10.150.130">
    <property type="match status" value="1"/>
</dbReference>
<gene>
    <name evidence="2" type="ORF">M404DRAFT_170196</name>
</gene>
<name>A0A0C3NDB9_PISTI</name>
<dbReference type="InterPro" id="IPR010998">
    <property type="entry name" value="Integrase_recombinase_N"/>
</dbReference>
<dbReference type="GO" id="GO:0003677">
    <property type="term" value="F:DNA binding"/>
    <property type="evidence" value="ECO:0007669"/>
    <property type="project" value="UniProtKB-KW"/>
</dbReference>
<sequence length="65" mass="7118">LNHVLEVIGTSWAEKTKEAYGAGLQTYHIYCNTHKLFTLDGQHAPMSANTLIAFLSSCAGCYCSH</sequence>
<dbReference type="Proteomes" id="UP000054217">
    <property type="component" value="Unassembled WGS sequence"/>
</dbReference>
<reference evidence="3" key="2">
    <citation type="submission" date="2015-01" db="EMBL/GenBank/DDBJ databases">
        <title>Evolutionary Origins and Diversification of the Mycorrhizal Mutualists.</title>
        <authorList>
            <consortium name="DOE Joint Genome Institute"/>
            <consortium name="Mycorrhizal Genomics Consortium"/>
            <person name="Kohler A."/>
            <person name="Kuo A."/>
            <person name="Nagy L.G."/>
            <person name="Floudas D."/>
            <person name="Copeland A."/>
            <person name="Barry K.W."/>
            <person name="Cichocki N."/>
            <person name="Veneault-Fourrey C."/>
            <person name="LaButti K."/>
            <person name="Lindquist E.A."/>
            <person name="Lipzen A."/>
            <person name="Lundell T."/>
            <person name="Morin E."/>
            <person name="Murat C."/>
            <person name="Riley R."/>
            <person name="Ohm R."/>
            <person name="Sun H."/>
            <person name="Tunlid A."/>
            <person name="Henrissat B."/>
            <person name="Grigoriev I.V."/>
            <person name="Hibbett D.S."/>
            <person name="Martin F."/>
        </authorList>
    </citation>
    <scope>NUCLEOTIDE SEQUENCE [LARGE SCALE GENOMIC DNA]</scope>
    <source>
        <strain evidence="3">Marx 270</strain>
    </source>
</reference>
<dbReference type="STRING" id="870435.A0A0C3NDB9"/>
<accession>A0A0C3NDB9</accession>
<dbReference type="HOGENOM" id="CLU_2855998_0_0_1"/>
<organism evidence="2 3">
    <name type="scientific">Pisolithus tinctorius Marx 270</name>
    <dbReference type="NCBI Taxonomy" id="870435"/>
    <lineage>
        <taxon>Eukaryota</taxon>
        <taxon>Fungi</taxon>
        <taxon>Dikarya</taxon>
        <taxon>Basidiomycota</taxon>
        <taxon>Agaricomycotina</taxon>
        <taxon>Agaricomycetes</taxon>
        <taxon>Agaricomycetidae</taxon>
        <taxon>Boletales</taxon>
        <taxon>Sclerodermatineae</taxon>
        <taxon>Pisolithaceae</taxon>
        <taxon>Pisolithus</taxon>
    </lineage>
</organism>
<feature type="non-terminal residue" evidence="2">
    <location>
        <position position="1"/>
    </location>
</feature>
<dbReference type="AlphaFoldDB" id="A0A0C3NDB9"/>
<reference evidence="2 3" key="1">
    <citation type="submission" date="2014-04" db="EMBL/GenBank/DDBJ databases">
        <authorList>
            <consortium name="DOE Joint Genome Institute"/>
            <person name="Kuo A."/>
            <person name="Kohler A."/>
            <person name="Costa M.D."/>
            <person name="Nagy L.G."/>
            <person name="Floudas D."/>
            <person name="Copeland A."/>
            <person name="Barry K.W."/>
            <person name="Cichocki N."/>
            <person name="Veneault-Fourrey C."/>
            <person name="LaButti K."/>
            <person name="Lindquist E.A."/>
            <person name="Lipzen A."/>
            <person name="Lundell T."/>
            <person name="Morin E."/>
            <person name="Murat C."/>
            <person name="Sun H."/>
            <person name="Tunlid A."/>
            <person name="Henrissat B."/>
            <person name="Grigoriev I.V."/>
            <person name="Hibbett D.S."/>
            <person name="Martin F."/>
            <person name="Nordberg H.P."/>
            <person name="Cantor M.N."/>
            <person name="Hua S.X."/>
        </authorList>
    </citation>
    <scope>NUCLEOTIDE SEQUENCE [LARGE SCALE GENOMIC DNA]</scope>
    <source>
        <strain evidence="2 3">Marx 270</strain>
    </source>
</reference>
<keyword evidence="1" id="KW-0238">DNA-binding</keyword>
<evidence type="ECO:0000256" key="1">
    <source>
        <dbReference type="ARBA" id="ARBA00023125"/>
    </source>
</evidence>
<dbReference type="EMBL" id="KN832134">
    <property type="protein sequence ID" value="KIN93805.1"/>
    <property type="molecule type" value="Genomic_DNA"/>
</dbReference>
<evidence type="ECO:0000313" key="3">
    <source>
        <dbReference type="Proteomes" id="UP000054217"/>
    </source>
</evidence>